<reference evidence="4" key="2">
    <citation type="submission" date="2015-01" db="EMBL/GenBank/DDBJ databases">
        <title>Evolutionary Origins and Diversification of the Mycorrhizal Mutualists.</title>
        <authorList>
            <consortium name="DOE Joint Genome Institute"/>
            <consortium name="Mycorrhizal Genomics Consortium"/>
            <person name="Kohler A."/>
            <person name="Kuo A."/>
            <person name="Nagy L.G."/>
            <person name="Floudas D."/>
            <person name="Copeland A."/>
            <person name="Barry K.W."/>
            <person name="Cichocki N."/>
            <person name="Veneault-Fourrey C."/>
            <person name="LaButti K."/>
            <person name="Lindquist E.A."/>
            <person name="Lipzen A."/>
            <person name="Lundell T."/>
            <person name="Morin E."/>
            <person name="Murat C."/>
            <person name="Riley R."/>
            <person name="Ohm R."/>
            <person name="Sun H."/>
            <person name="Tunlid A."/>
            <person name="Henrissat B."/>
            <person name="Grigoriev I.V."/>
            <person name="Hibbett D.S."/>
            <person name="Martin F."/>
        </authorList>
    </citation>
    <scope>NUCLEOTIDE SEQUENCE [LARGE SCALE GENOMIC DNA]</scope>
    <source>
        <strain evidence="4">Marx 270</strain>
    </source>
</reference>
<dbReference type="GO" id="GO:0006414">
    <property type="term" value="P:translational elongation"/>
    <property type="evidence" value="ECO:0007669"/>
    <property type="project" value="TreeGrafter"/>
</dbReference>
<proteinExistence type="predicted"/>
<evidence type="ECO:0000313" key="3">
    <source>
        <dbReference type="EMBL" id="KIO11032.1"/>
    </source>
</evidence>
<dbReference type="SUPFAM" id="SSF52833">
    <property type="entry name" value="Thioredoxin-like"/>
    <property type="match status" value="1"/>
</dbReference>
<dbReference type="InterPro" id="IPR050802">
    <property type="entry name" value="EF-GSTs"/>
</dbReference>
<dbReference type="EMBL" id="KN831950">
    <property type="protein sequence ID" value="KIO11032.1"/>
    <property type="molecule type" value="Genomic_DNA"/>
</dbReference>
<dbReference type="CDD" id="cd03044">
    <property type="entry name" value="GST_N_EF1Bgamma"/>
    <property type="match status" value="1"/>
</dbReference>
<dbReference type="InterPro" id="IPR010987">
    <property type="entry name" value="Glutathione-S-Trfase_C-like"/>
</dbReference>
<accession>A0A0C3KN58</accession>
<dbReference type="AlphaFoldDB" id="A0A0C3KN58"/>
<dbReference type="Gene3D" id="1.20.1050.10">
    <property type="match status" value="1"/>
</dbReference>
<dbReference type="InterPro" id="IPR040079">
    <property type="entry name" value="Glutathione_S-Trfase"/>
</dbReference>
<dbReference type="Gene3D" id="3.40.30.10">
    <property type="entry name" value="Glutaredoxin"/>
    <property type="match status" value="1"/>
</dbReference>
<organism evidence="3 4">
    <name type="scientific">Pisolithus tinctorius Marx 270</name>
    <dbReference type="NCBI Taxonomy" id="870435"/>
    <lineage>
        <taxon>Eukaryota</taxon>
        <taxon>Fungi</taxon>
        <taxon>Dikarya</taxon>
        <taxon>Basidiomycota</taxon>
        <taxon>Agaricomycotina</taxon>
        <taxon>Agaricomycetes</taxon>
        <taxon>Agaricomycetidae</taxon>
        <taxon>Boletales</taxon>
        <taxon>Sclerodermatineae</taxon>
        <taxon>Pisolithaceae</taxon>
        <taxon>Pisolithus</taxon>
    </lineage>
</organism>
<dbReference type="GO" id="GO:0005634">
    <property type="term" value="C:nucleus"/>
    <property type="evidence" value="ECO:0007669"/>
    <property type="project" value="TreeGrafter"/>
</dbReference>
<dbReference type="Pfam" id="PF13410">
    <property type="entry name" value="GST_C_2"/>
    <property type="match status" value="1"/>
</dbReference>
<dbReference type="STRING" id="870435.A0A0C3KN58"/>
<dbReference type="HOGENOM" id="CLU_011226_3_2_1"/>
<dbReference type="SUPFAM" id="SSF47616">
    <property type="entry name" value="GST C-terminal domain-like"/>
    <property type="match status" value="1"/>
</dbReference>
<dbReference type="SFLD" id="SFLDG00358">
    <property type="entry name" value="Main_(cytGST)"/>
    <property type="match status" value="1"/>
</dbReference>
<dbReference type="PROSITE" id="PS50404">
    <property type="entry name" value="GST_NTER"/>
    <property type="match status" value="1"/>
</dbReference>
<dbReference type="FunFam" id="3.40.30.10:FF:000142">
    <property type="entry name" value="Elongation factor 1 gamma"/>
    <property type="match status" value="1"/>
</dbReference>
<dbReference type="Pfam" id="PF02798">
    <property type="entry name" value="GST_N"/>
    <property type="match status" value="1"/>
</dbReference>
<dbReference type="PANTHER" id="PTHR43986">
    <property type="entry name" value="ELONGATION FACTOR 1-GAMMA"/>
    <property type="match status" value="1"/>
</dbReference>
<sequence>MAPIGKLYSHPRQPQTKVILSAAIISGLEIDVLPFEFGVTNKSPEFTQKFPLAKIPAFEDNEGFKLIEGTAIARYVSSLVPDASLLGRNAKENAQIDQWVHFAETEILIPSNNIYTGIVMKYLPGFSEEVRFASFKGVERSLKFLEDHLASRPSGLLVNDGLTLADITLATAVQRAGQTVCGAKEREQVYPRVFAHFAKVINDERIKHVFGEPGLVDEPLAFKAE</sequence>
<dbReference type="InterPro" id="IPR004045">
    <property type="entry name" value="Glutathione_S-Trfase_N"/>
</dbReference>
<evidence type="ECO:0000259" key="2">
    <source>
        <dbReference type="PROSITE" id="PS50405"/>
    </source>
</evidence>
<dbReference type="SFLD" id="SFLDS00019">
    <property type="entry name" value="Glutathione_Transferase_(cytos"/>
    <property type="match status" value="1"/>
</dbReference>
<dbReference type="PANTHER" id="PTHR43986:SF1">
    <property type="entry name" value="ELONGATION FACTOR 1-GAMMA"/>
    <property type="match status" value="1"/>
</dbReference>
<name>A0A0C3KN58_PISTI</name>
<feature type="domain" description="GST C-terminal" evidence="2">
    <location>
        <begin position="89"/>
        <end position="225"/>
    </location>
</feature>
<dbReference type="InterPro" id="IPR036249">
    <property type="entry name" value="Thioredoxin-like_sf"/>
</dbReference>
<gene>
    <name evidence="3" type="ORF">M404DRAFT_127641</name>
</gene>
<dbReference type="GO" id="GO:0005737">
    <property type="term" value="C:cytoplasm"/>
    <property type="evidence" value="ECO:0007669"/>
    <property type="project" value="TreeGrafter"/>
</dbReference>
<dbReference type="OrthoDB" id="249703at2759"/>
<feature type="domain" description="GST N-terminal" evidence="1">
    <location>
        <begin position="3"/>
        <end position="84"/>
    </location>
</feature>
<reference evidence="3 4" key="1">
    <citation type="submission" date="2014-04" db="EMBL/GenBank/DDBJ databases">
        <authorList>
            <consortium name="DOE Joint Genome Institute"/>
            <person name="Kuo A."/>
            <person name="Kohler A."/>
            <person name="Costa M.D."/>
            <person name="Nagy L.G."/>
            <person name="Floudas D."/>
            <person name="Copeland A."/>
            <person name="Barry K.W."/>
            <person name="Cichocki N."/>
            <person name="Veneault-Fourrey C."/>
            <person name="LaButti K."/>
            <person name="Lindquist E.A."/>
            <person name="Lipzen A."/>
            <person name="Lundell T."/>
            <person name="Morin E."/>
            <person name="Murat C."/>
            <person name="Sun H."/>
            <person name="Tunlid A."/>
            <person name="Henrissat B."/>
            <person name="Grigoriev I.V."/>
            <person name="Hibbett D.S."/>
            <person name="Martin F."/>
            <person name="Nordberg H.P."/>
            <person name="Cantor M.N."/>
            <person name="Hua S.X."/>
        </authorList>
    </citation>
    <scope>NUCLEOTIDE SEQUENCE [LARGE SCALE GENOMIC DNA]</scope>
    <source>
        <strain evidence="3 4">Marx 270</strain>
    </source>
</reference>
<dbReference type="PROSITE" id="PS50405">
    <property type="entry name" value="GST_CTER"/>
    <property type="match status" value="1"/>
</dbReference>
<evidence type="ECO:0000313" key="4">
    <source>
        <dbReference type="Proteomes" id="UP000054217"/>
    </source>
</evidence>
<dbReference type="InterPro" id="IPR036282">
    <property type="entry name" value="Glutathione-S-Trfase_C_sf"/>
</dbReference>
<dbReference type="InParanoid" id="A0A0C3KN58"/>
<protein>
    <submittedName>
        <fullName evidence="3">Uncharacterized protein</fullName>
    </submittedName>
</protein>
<dbReference type="Proteomes" id="UP000054217">
    <property type="component" value="Unassembled WGS sequence"/>
</dbReference>
<evidence type="ECO:0000259" key="1">
    <source>
        <dbReference type="PROSITE" id="PS50404"/>
    </source>
</evidence>
<keyword evidence="4" id="KW-1185">Reference proteome</keyword>